<dbReference type="AlphaFoldDB" id="A0A4C1UKM2"/>
<sequence>MYIRTSVMTRTYNEVCGDPTSLLTAAFYTKQEEEIVTAALRLGRELLSARAADEAASTPGLIRRFKNKEKKKIKDM</sequence>
<evidence type="ECO:0000313" key="1">
    <source>
        <dbReference type="EMBL" id="GBP27001.1"/>
    </source>
</evidence>
<dbReference type="EMBL" id="BGZK01000188">
    <property type="protein sequence ID" value="GBP27001.1"/>
    <property type="molecule type" value="Genomic_DNA"/>
</dbReference>
<protein>
    <submittedName>
        <fullName evidence="1">Uncharacterized protein</fullName>
    </submittedName>
</protein>
<accession>A0A4C1UKM2</accession>
<proteinExistence type="predicted"/>
<evidence type="ECO:0000313" key="2">
    <source>
        <dbReference type="Proteomes" id="UP000299102"/>
    </source>
</evidence>
<gene>
    <name evidence="1" type="ORF">EVAR_11234_1</name>
</gene>
<comment type="caution">
    <text evidence="1">The sequence shown here is derived from an EMBL/GenBank/DDBJ whole genome shotgun (WGS) entry which is preliminary data.</text>
</comment>
<dbReference type="Proteomes" id="UP000299102">
    <property type="component" value="Unassembled WGS sequence"/>
</dbReference>
<organism evidence="1 2">
    <name type="scientific">Eumeta variegata</name>
    <name type="common">Bagworm moth</name>
    <name type="synonym">Eumeta japonica</name>
    <dbReference type="NCBI Taxonomy" id="151549"/>
    <lineage>
        <taxon>Eukaryota</taxon>
        <taxon>Metazoa</taxon>
        <taxon>Ecdysozoa</taxon>
        <taxon>Arthropoda</taxon>
        <taxon>Hexapoda</taxon>
        <taxon>Insecta</taxon>
        <taxon>Pterygota</taxon>
        <taxon>Neoptera</taxon>
        <taxon>Endopterygota</taxon>
        <taxon>Lepidoptera</taxon>
        <taxon>Glossata</taxon>
        <taxon>Ditrysia</taxon>
        <taxon>Tineoidea</taxon>
        <taxon>Psychidae</taxon>
        <taxon>Oiketicinae</taxon>
        <taxon>Eumeta</taxon>
    </lineage>
</organism>
<reference evidence="1 2" key="1">
    <citation type="journal article" date="2019" name="Commun. Biol.">
        <title>The bagworm genome reveals a unique fibroin gene that provides high tensile strength.</title>
        <authorList>
            <person name="Kono N."/>
            <person name="Nakamura H."/>
            <person name="Ohtoshi R."/>
            <person name="Tomita M."/>
            <person name="Numata K."/>
            <person name="Arakawa K."/>
        </authorList>
    </citation>
    <scope>NUCLEOTIDE SEQUENCE [LARGE SCALE GENOMIC DNA]</scope>
</reference>
<keyword evidence="2" id="KW-1185">Reference proteome</keyword>
<name>A0A4C1UKM2_EUMVA</name>